<reference evidence="6 7" key="1">
    <citation type="journal article" date="2012" name="J. Bacteriol.">
        <title>Genome Sequence of Strain IMCC14465, Isolated from the East Sea, Belonging to the PS1 Clade of Alphaproteobacteria.</title>
        <authorList>
            <person name="Yang S.J."/>
            <person name="Kang I."/>
            <person name="Cho J.C."/>
        </authorList>
    </citation>
    <scope>NUCLEOTIDE SEQUENCE [LARGE SCALE GENOMIC DNA]</scope>
    <source>
        <strain evidence="6 7">IMCC14465</strain>
    </source>
</reference>
<dbReference type="Pfam" id="PF00884">
    <property type="entry name" value="Sulfatase"/>
    <property type="match status" value="1"/>
</dbReference>
<proteinExistence type="inferred from homology"/>
<dbReference type="PATRIC" id="fig|1220535.3.peg.1854"/>
<dbReference type="CDD" id="cd16029">
    <property type="entry name" value="4-S"/>
    <property type="match status" value="1"/>
</dbReference>
<comment type="caution">
    <text evidence="6">The sequence shown here is derived from an EMBL/GenBank/DDBJ whole genome shotgun (WGS) entry which is preliminary data.</text>
</comment>
<evidence type="ECO:0000256" key="1">
    <source>
        <dbReference type="ARBA" id="ARBA00008779"/>
    </source>
</evidence>
<accession>J9DE18</accession>
<dbReference type="SUPFAM" id="SSF53649">
    <property type="entry name" value="Alkaline phosphatase-like"/>
    <property type="match status" value="1"/>
</dbReference>
<evidence type="ECO:0000313" key="6">
    <source>
        <dbReference type="EMBL" id="EJW20378.1"/>
    </source>
</evidence>
<dbReference type="InterPro" id="IPR024607">
    <property type="entry name" value="Sulfatase_CS"/>
</dbReference>
<keyword evidence="7" id="KW-1185">Reference proteome</keyword>
<keyword evidence="3" id="KW-0378">Hydrolase</keyword>
<feature type="domain" description="Sulfatase N-terminal" evidence="5">
    <location>
        <begin position="51"/>
        <end position="362"/>
    </location>
</feature>
<evidence type="ECO:0000259" key="5">
    <source>
        <dbReference type="Pfam" id="PF00884"/>
    </source>
</evidence>
<dbReference type="eggNOG" id="COG3119">
    <property type="taxonomic scope" value="Bacteria"/>
</dbReference>
<dbReference type="Proteomes" id="UP000004836">
    <property type="component" value="Unassembled WGS sequence"/>
</dbReference>
<evidence type="ECO:0000313" key="7">
    <source>
        <dbReference type="Proteomes" id="UP000004836"/>
    </source>
</evidence>
<evidence type="ECO:0000256" key="4">
    <source>
        <dbReference type="ARBA" id="ARBA00022837"/>
    </source>
</evidence>
<organism evidence="6 7">
    <name type="scientific">alpha proteobacterium IMCC14465</name>
    <dbReference type="NCBI Taxonomy" id="1220535"/>
    <lineage>
        <taxon>Bacteria</taxon>
        <taxon>Pseudomonadati</taxon>
        <taxon>Pseudomonadota</taxon>
        <taxon>Alphaproteobacteria</taxon>
        <taxon>PS1 clade</taxon>
    </lineage>
</organism>
<keyword evidence="4" id="KW-0106">Calcium</keyword>
<dbReference type="AlphaFoldDB" id="J9DE18"/>
<dbReference type="STRING" id="1220535.IMCC14465_18640"/>
<gene>
    <name evidence="6" type="ORF">IMCC14465_18640</name>
</gene>
<dbReference type="EMBL" id="ALYF01000014">
    <property type="protein sequence ID" value="EJW20378.1"/>
    <property type="molecule type" value="Genomic_DNA"/>
</dbReference>
<dbReference type="Gene3D" id="3.40.720.10">
    <property type="entry name" value="Alkaline Phosphatase, subunit A"/>
    <property type="match status" value="1"/>
</dbReference>
<evidence type="ECO:0000256" key="3">
    <source>
        <dbReference type="ARBA" id="ARBA00022801"/>
    </source>
</evidence>
<dbReference type="PANTHER" id="PTHR42693:SF27">
    <property type="entry name" value="ARYLSULFATASE B [PRECURSOR]"/>
    <property type="match status" value="1"/>
</dbReference>
<dbReference type="GO" id="GO:0046872">
    <property type="term" value="F:metal ion binding"/>
    <property type="evidence" value="ECO:0007669"/>
    <property type="project" value="UniProtKB-KW"/>
</dbReference>
<dbReference type="PANTHER" id="PTHR42693">
    <property type="entry name" value="ARYLSULFATASE FAMILY MEMBER"/>
    <property type="match status" value="1"/>
</dbReference>
<dbReference type="OrthoDB" id="9803751at2"/>
<protein>
    <recommendedName>
        <fullName evidence="5">Sulfatase N-terminal domain-containing protein</fullName>
    </recommendedName>
</protein>
<evidence type="ECO:0000256" key="2">
    <source>
        <dbReference type="ARBA" id="ARBA00022723"/>
    </source>
</evidence>
<dbReference type="InterPro" id="IPR017850">
    <property type="entry name" value="Alkaline_phosphatase_core_sf"/>
</dbReference>
<comment type="similarity">
    <text evidence="1">Belongs to the sulfatase family.</text>
</comment>
<dbReference type="PROSITE" id="PS00149">
    <property type="entry name" value="SULFATASE_2"/>
    <property type="match status" value="1"/>
</dbReference>
<name>J9DE18_9PROT</name>
<dbReference type="InterPro" id="IPR050738">
    <property type="entry name" value="Sulfatase"/>
</dbReference>
<sequence>MILFTKRGLNLGGVSFCLSVSLSLLMVFWIAGLTAAQASEMASNNKSDERPNIVIILADDLGWGDVGYHGSDIQTPHIDRLAKEGAKLNRFYATPFCSPTRAALMTGRDPLKLGVAYSVLMPWENGGVSLDEHFLPQSFQAAGYNTAMVGKWHLGHTIEQHTPNARGFDLFYGHMHTQVSYFDHQIANGHDFQENGKPVDHNGEYATDVHGAQAARFITDLRDKTKPFLLYVPFLAPHSPMEAPEALKDKYSSRLDLPGSTRKTYAAMVDSMDQAIGKVLTALDEEGVADNTIVFFFSDNGGFENYGSDNGPYRGGKLEVYEGGIRVTAVMRWPEKLAAGSEVDEIVSVMDLLPTLTHAAGVENGTEKKIDGVNRWSTITGEKVSKRKGALYFASNIPVYNKFQLGVIDGKWKLVQNIDHKMTSTDFDNQLFDLDADPYEKNDLTEDYPNVVKKLNKKINKWRSLHPIGGSYVKINPHPGWRAPKDYADVIIPAEKIEEEPHKGYGTLESMVLQRRYGEKGRITYE</sequence>
<keyword evidence="2" id="KW-0479">Metal-binding</keyword>
<dbReference type="GO" id="GO:0004065">
    <property type="term" value="F:arylsulfatase activity"/>
    <property type="evidence" value="ECO:0007669"/>
    <property type="project" value="TreeGrafter"/>
</dbReference>
<dbReference type="Gene3D" id="3.30.1120.10">
    <property type="match status" value="1"/>
</dbReference>
<dbReference type="InterPro" id="IPR000917">
    <property type="entry name" value="Sulfatase_N"/>
</dbReference>